<sequence>MKISKVDGYEDKKVVPISIADDECTLFEPGIQLILLVIWAELWNLADPYPTGFVSHTRWSFRKSSSNSIWHSIIQSAVCWRILCNRSFSSSVTPNCLANFPLVSLDCPHTPPEPSGVSPHRRSGCKNSLLLCFVLIGNSLSANSQSQGFDGHFYKLSRI</sequence>
<evidence type="ECO:0000313" key="2">
    <source>
        <dbReference type="Proteomes" id="UP001056120"/>
    </source>
</evidence>
<protein>
    <submittedName>
        <fullName evidence="1">Uncharacterized protein</fullName>
    </submittedName>
</protein>
<reference evidence="2" key="1">
    <citation type="journal article" date="2022" name="Mol. Ecol. Resour.">
        <title>The genomes of chicory, endive, great burdock and yacon provide insights into Asteraceae palaeo-polyploidization history and plant inulin production.</title>
        <authorList>
            <person name="Fan W."/>
            <person name="Wang S."/>
            <person name="Wang H."/>
            <person name="Wang A."/>
            <person name="Jiang F."/>
            <person name="Liu H."/>
            <person name="Zhao H."/>
            <person name="Xu D."/>
            <person name="Zhang Y."/>
        </authorList>
    </citation>
    <scope>NUCLEOTIDE SEQUENCE [LARGE SCALE GENOMIC DNA]</scope>
    <source>
        <strain evidence="2">cv. Yunnan</strain>
    </source>
</reference>
<keyword evidence="2" id="KW-1185">Reference proteome</keyword>
<name>A0ACB9A3V7_9ASTR</name>
<evidence type="ECO:0000313" key="1">
    <source>
        <dbReference type="EMBL" id="KAI3704280.1"/>
    </source>
</evidence>
<accession>A0ACB9A3V7</accession>
<dbReference type="Proteomes" id="UP001056120">
    <property type="component" value="Linkage Group LG25"/>
</dbReference>
<gene>
    <name evidence="1" type="ORF">L1987_74496</name>
</gene>
<proteinExistence type="predicted"/>
<organism evidence="1 2">
    <name type="scientific">Smallanthus sonchifolius</name>
    <dbReference type="NCBI Taxonomy" id="185202"/>
    <lineage>
        <taxon>Eukaryota</taxon>
        <taxon>Viridiplantae</taxon>
        <taxon>Streptophyta</taxon>
        <taxon>Embryophyta</taxon>
        <taxon>Tracheophyta</taxon>
        <taxon>Spermatophyta</taxon>
        <taxon>Magnoliopsida</taxon>
        <taxon>eudicotyledons</taxon>
        <taxon>Gunneridae</taxon>
        <taxon>Pentapetalae</taxon>
        <taxon>asterids</taxon>
        <taxon>campanulids</taxon>
        <taxon>Asterales</taxon>
        <taxon>Asteraceae</taxon>
        <taxon>Asteroideae</taxon>
        <taxon>Heliantheae alliance</taxon>
        <taxon>Millerieae</taxon>
        <taxon>Smallanthus</taxon>
    </lineage>
</organism>
<dbReference type="EMBL" id="CM042042">
    <property type="protein sequence ID" value="KAI3704280.1"/>
    <property type="molecule type" value="Genomic_DNA"/>
</dbReference>
<comment type="caution">
    <text evidence="1">The sequence shown here is derived from an EMBL/GenBank/DDBJ whole genome shotgun (WGS) entry which is preliminary data.</text>
</comment>
<reference evidence="1 2" key="2">
    <citation type="journal article" date="2022" name="Mol. Ecol. Resour.">
        <title>The genomes of chicory, endive, great burdock and yacon provide insights into Asteraceae paleo-polyploidization history and plant inulin production.</title>
        <authorList>
            <person name="Fan W."/>
            <person name="Wang S."/>
            <person name="Wang H."/>
            <person name="Wang A."/>
            <person name="Jiang F."/>
            <person name="Liu H."/>
            <person name="Zhao H."/>
            <person name="Xu D."/>
            <person name="Zhang Y."/>
        </authorList>
    </citation>
    <scope>NUCLEOTIDE SEQUENCE [LARGE SCALE GENOMIC DNA]</scope>
    <source>
        <strain evidence="2">cv. Yunnan</strain>
        <tissue evidence="1">Leaves</tissue>
    </source>
</reference>